<proteinExistence type="predicted"/>
<dbReference type="RefSeq" id="WP_331849326.1">
    <property type="nucleotide sequence ID" value="NZ_JAZHPZ010000026.1"/>
</dbReference>
<dbReference type="EMBL" id="JAZHPZ010000026">
    <property type="protein sequence ID" value="MEF2969232.1"/>
    <property type="molecule type" value="Genomic_DNA"/>
</dbReference>
<comment type="caution">
    <text evidence="1">The sequence shown here is derived from an EMBL/GenBank/DDBJ whole genome shotgun (WGS) entry which is preliminary data.</text>
</comment>
<accession>A0ABU7VZP7</accession>
<sequence>MYPISALYSDYLKRHDREFLIKAIVNGVEYTNAQIVDFSIENSLTLSDGFEIGTAIPSKLIIKLRLKSEIPSNAKIIPYLALSTEGLTWDQAAYPWQEMNVPWDGGSTEWLPLGEFFVDSREKVNNIWTFVCYDKLVTADVAYISQLSYPATMQAVWDEICSRLGFTYDSSVAINPGYTIQAGPAGYTCRQVLGYIAGANGASVFVSKAGVVKFKRFVAAAPAVFDLTTSDYIRAKQTNPIKVYSRVVVTYNTEDQLTYEAGNGDDNHTLNVENPFMSQAMVNNLQAQLNGFSYLPLSMDARGFPHLEHGDVIGFAQREGGSWLETITTWEETTIPWDGIVAYQSILLHQVLSFKGGLKLTLEAPSISDQQSEFALEGSLSQQVNRLNQNAVRYGKPYYGITHSRTEGFVVEREDHLSRLQLNSDVMDWKVDGESVLYLDAQARTLKFGGTLEAVDGIFTGTLQGVDGVFTGDLQAVGGTFTGTLQGVDGTFTGTLQAGTVRSSDIYSSYIESAEIEGGTITGSLIRTNYTGSRIELDEDGFVSYDSSNRRRVILGINAEAGMSGFQFNGPSGSYEGQIYSVSNALHIIADDELFLHGFGSVLIQGDTEFDDNVGIGKYSDIEREIDDLWNAIIALT</sequence>
<dbReference type="Proteomes" id="UP001306950">
    <property type="component" value="Unassembled WGS sequence"/>
</dbReference>
<evidence type="ECO:0000313" key="2">
    <source>
        <dbReference type="Proteomes" id="UP001306950"/>
    </source>
</evidence>
<protein>
    <submittedName>
        <fullName evidence="1">Uncharacterized protein</fullName>
    </submittedName>
</protein>
<gene>
    <name evidence="1" type="ORF">V3851_26010</name>
</gene>
<reference evidence="1 2" key="1">
    <citation type="submission" date="2024-02" db="EMBL/GenBank/DDBJ databases">
        <title>A nitrogen-fixing paenibacillus bacterium.</title>
        <authorList>
            <person name="Zhang W.L."/>
            <person name="Chen S.F."/>
        </authorList>
    </citation>
    <scope>NUCLEOTIDE SEQUENCE [LARGE SCALE GENOMIC DNA]</scope>
    <source>
        <strain evidence="1 2">M1</strain>
    </source>
</reference>
<organism evidence="1 2">
    <name type="scientific">Paenibacillus haidiansis</name>
    <dbReference type="NCBI Taxonomy" id="1574488"/>
    <lineage>
        <taxon>Bacteria</taxon>
        <taxon>Bacillati</taxon>
        <taxon>Bacillota</taxon>
        <taxon>Bacilli</taxon>
        <taxon>Bacillales</taxon>
        <taxon>Paenibacillaceae</taxon>
        <taxon>Paenibacillus</taxon>
    </lineage>
</organism>
<name>A0ABU7VZP7_9BACL</name>
<keyword evidence="2" id="KW-1185">Reference proteome</keyword>
<evidence type="ECO:0000313" key="1">
    <source>
        <dbReference type="EMBL" id="MEF2969232.1"/>
    </source>
</evidence>